<dbReference type="AlphaFoldDB" id="A0A6C0GW54"/>
<organism evidence="2 3">
    <name type="scientific">Rhodocytophaga rosea</name>
    <dbReference type="NCBI Taxonomy" id="2704465"/>
    <lineage>
        <taxon>Bacteria</taxon>
        <taxon>Pseudomonadati</taxon>
        <taxon>Bacteroidota</taxon>
        <taxon>Cytophagia</taxon>
        <taxon>Cytophagales</taxon>
        <taxon>Rhodocytophagaceae</taxon>
        <taxon>Rhodocytophaga</taxon>
    </lineage>
</organism>
<accession>A0A6C0GW54</accession>
<keyword evidence="3" id="KW-1185">Reference proteome</keyword>
<evidence type="ECO:0000313" key="3">
    <source>
        <dbReference type="Proteomes" id="UP000480178"/>
    </source>
</evidence>
<protein>
    <submittedName>
        <fullName evidence="2">2-dehydro-3-deoxyphosphooctonate aldolase</fullName>
    </submittedName>
</protein>
<dbReference type="EMBL" id="CP048222">
    <property type="protein sequence ID" value="QHT72044.1"/>
    <property type="molecule type" value="Genomic_DNA"/>
</dbReference>
<feature type="region of interest" description="Disordered" evidence="1">
    <location>
        <begin position="1"/>
        <end position="32"/>
    </location>
</feature>
<evidence type="ECO:0000256" key="1">
    <source>
        <dbReference type="SAM" id="MobiDB-lite"/>
    </source>
</evidence>
<gene>
    <name evidence="2" type="ORF">GXP67_16060</name>
</gene>
<evidence type="ECO:0000313" key="2">
    <source>
        <dbReference type="EMBL" id="QHT72044.1"/>
    </source>
</evidence>
<proteinExistence type="predicted"/>
<sequence length="107" mass="11848">MTESANDKTYGYEKGNPVKVGGSKENSGPKNQRRFLNGLLGPNGEQIKYYRAGSCCGFKTPNGLFDNIGLLDLYKVYWDGSDTLNIYINLYDKGDLMIPVGLTAKQK</sequence>
<reference evidence="2 3" key="1">
    <citation type="submission" date="2020-01" db="EMBL/GenBank/DDBJ databases">
        <authorList>
            <person name="Kim M.K."/>
        </authorList>
    </citation>
    <scope>NUCLEOTIDE SEQUENCE [LARGE SCALE GENOMIC DNA]</scope>
    <source>
        <strain evidence="2 3">172606-1</strain>
    </source>
</reference>
<dbReference type="Proteomes" id="UP000480178">
    <property type="component" value="Chromosome"/>
</dbReference>
<dbReference type="KEGG" id="rhoz:GXP67_16060"/>
<name>A0A6C0GW54_9BACT</name>